<evidence type="ECO:0000259" key="4">
    <source>
        <dbReference type="PROSITE" id="PS51037"/>
    </source>
</evidence>
<dbReference type="InterPro" id="IPR055129">
    <property type="entry name" value="YEATS_dom"/>
</dbReference>
<evidence type="ECO:0000313" key="6">
    <source>
        <dbReference type="Proteomes" id="UP000044841"/>
    </source>
</evidence>
<dbReference type="PROSITE" id="PS51037">
    <property type="entry name" value="YEATS"/>
    <property type="match status" value="1"/>
</dbReference>
<dbReference type="EMBL" id="CYGV01001511">
    <property type="protein sequence ID" value="CUA75042.1"/>
    <property type="molecule type" value="Genomic_DNA"/>
</dbReference>
<feature type="region of interest" description="Disordered" evidence="3">
    <location>
        <begin position="1"/>
        <end position="24"/>
    </location>
</feature>
<evidence type="ECO:0000256" key="1">
    <source>
        <dbReference type="ARBA" id="ARBA00023242"/>
    </source>
</evidence>
<dbReference type="AlphaFoldDB" id="A0A0K6G8W1"/>
<dbReference type="InterPro" id="IPR055127">
    <property type="entry name" value="YEATS2_3HBD"/>
</dbReference>
<gene>
    <name evidence="5" type="ORF">RSOLAG22IIIB_01681</name>
</gene>
<keyword evidence="1 2" id="KW-0539">Nucleus</keyword>
<dbReference type="Pfam" id="PF22951">
    <property type="entry name" value="3HBD"/>
    <property type="match status" value="1"/>
</dbReference>
<dbReference type="Proteomes" id="UP000044841">
    <property type="component" value="Unassembled WGS sequence"/>
</dbReference>
<dbReference type="InterPro" id="IPR038704">
    <property type="entry name" value="YEAST_sf"/>
</dbReference>
<accession>A0A0K6G8W1</accession>
<evidence type="ECO:0000256" key="3">
    <source>
        <dbReference type="SAM" id="MobiDB-lite"/>
    </source>
</evidence>
<dbReference type="GO" id="GO:0005634">
    <property type="term" value="C:nucleus"/>
    <property type="evidence" value="ECO:0007669"/>
    <property type="project" value="UniProtKB-SubCell"/>
</dbReference>
<feature type="compositionally biased region" description="Basic and acidic residues" evidence="3">
    <location>
        <begin position="1"/>
        <end position="16"/>
    </location>
</feature>
<evidence type="ECO:0000313" key="5">
    <source>
        <dbReference type="EMBL" id="CUA75042.1"/>
    </source>
</evidence>
<proteinExistence type="predicted"/>
<feature type="domain" description="YEATS" evidence="4">
    <location>
        <begin position="335"/>
        <end position="474"/>
    </location>
</feature>
<evidence type="ECO:0000256" key="2">
    <source>
        <dbReference type="PROSITE-ProRule" id="PRU00376"/>
    </source>
</evidence>
<protein>
    <recommendedName>
        <fullName evidence="4">YEATS domain-containing protein</fullName>
    </recommendedName>
</protein>
<sequence>MEANVDRGNKCEHENEGLDTQVQSSRNWAENAVVRKGREDELRAVLTHQIELEIALRKRVASVIEARIAWAEQLKSALVKGQGKQVTLDPVQAKSQAIESFRALHTPLDLNPHISHPCGSSLLVLEPTSPYPPPSSTYKYLYLIPESSDNALLLLSCPHPSCPTPHPSATLQGLLNHTRISHGPSYAYASHDEFLRSPGVSTLIDAVKDPERYTRIIHEGIQVKLGSVRGLRELFEGAVGGAGLGLSADTGELAKLLGRKVRKGEIRAFGQDEVVDIESVDEPIGKENWKKYGVWAPRKERREVQAENDRGRLAQESTVAPASEKAYAAIQHAPGASRFHIKKRIVISDWSRSLRPGWWSQLELGIENAEMPCRFCSGRWAYPSMDDSFNGTVILPRVFEDTITCSSPPFAISRLSKQPFLARVTLVFADENTKDVVVTHWVDLHPVRSGSATLGAEQIFDVELNKNVQLLEADTSTDNVPNTVLWSQDRGESDRTSNTHEPINEVIIKAEPPAEISLSTEDFIDEKAPVDQDPEPIHGRLVPILSKLRARLPLTMEDAARVGHAPQVPYMLFDSREELLDAVHGRRKAIEMCYTRAMLDLLKTEYTTYDADLEPNLVESLTTARLYAHLLAEQTFPRPKIRVASVKVEETTPVPDEQGNPHLRELYTVVSVGWISRGTHQPAGHWVLPSLLASPLDRLKGPHAILDSGQRCVLRVSTSNESI</sequence>
<organism evidence="5 6">
    <name type="scientific">Rhizoctonia solani</name>
    <dbReference type="NCBI Taxonomy" id="456999"/>
    <lineage>
        <taxon>Eukaryota</taxon>
        <taxon>Fungi</taxon>
        <taxon>Dikarya</taxon>
        <taxon>Basidiomycota</taxon>
        <taxon>Agaricomycotina</taxon>
        <taxon>Agaricomycetes</taxon>
        <taxon>Cantharellales</taxon>
        <taxon>Ceratobasidiaceae</taxon>
        <taxon>Rhizoctonia</taxon>
    </lineage>
</organism>
<comment type="subcellular location">
    <subcellularLocation>
        <location evidence="2">Nucleus</location>
    </subcellularLocation>
</comment>
<name>A0A0K6G8W1_9AGAM</name>
<dbReference type="Gene3D" id="2.60.40.1970">
    <property type="entry name" value="YEATS domain"/>
    <property type="match status" value="1"/>
</dbReference>
<keyword evidence="6" id="KW-1185">Reference proteome</keyword>
<reference evidence="5 6" key="1">
    <citation type="submission" date="2015-07" db="EMBL/GenBank/DDBJ databases">
        <authorList>
            <person name="Noorani M."/>
        </authorList>
    </citation>
    <scope>NUCLEOTIDE SEQUENCE [LARGE SCALE GENOMIC DNA]</scope>
    <source>
        <strain evidence="5">BBA 69670</strain>
    </source>
</reference>